<feature type="compositionally biased region" description="Polar residues" evidence="1">
    <location>
        <begin position="182"/>
        <end position="198"/>
    </location>
</feature>
<feature type="region of interest" description="Disordered" evidence="1">
    <location>
        <begin position="311"/>
        <end position="388"/>
    </location>
</feature>
<feature type="region of interest" description="Disordered" evidence="1">
    <location>
        <begin position="176"/>
        <end position="200"/>
    </location>
</feature>
<dbReference type="Pfam" id="PF14309">
    <property type="entry name" value="DUF4378"/>
    <property type="match status" value="1"/>
</dbReference>
<organism evidence="3">
    <name type="scientific">Sesamum radiatum</name>
    <name type="common">Black benniseed</name>
    <dbReference type="NCBI Taxonomy" id="300843"/>
    <lineage>
        <taxon>Eukaryota</taxon>
        <taxon>Viridiplantae</taxon>
        <taxon>Streptophyta</taxon>
        <taxon>Embryophyta</taxon>
        <taxon>Tracheophyta</taxon>
        <taxon>Spermatophyta</taxon>
        <taxon>Magnoliopsida</taxon>
        <taxon>eudicotyledons</taxon>
        <taxon>Gunneridae</taxon>
        <taxon>Pentapetalae</taxon>
        <taxon>asterids</taxon>
        <taxon>lamiids</taxon>
        <taxon>Lamiales</taxon>
        <taxon>Pedaliaceae</taxon>
        <taxon>Sesamum</taxon>
    </lineage>
</organism>
<name>A0AAW2P487_SESRA</name>
<feature type="compositionally biased region" description="Low complexity" evidence="1">
    <location>
        <begin position="602"/>
        <end position="611"/>
    </location>
</feature>
<dbReference type="GO" id="GO:0051513">
    <property type="term" value="P:regulation of monopolar cell growth"/>
    <property type="evidence" value="ECO:0007669"/>
    <property type="project" value="InterPro"/>
</dbReference>
<feature type="compositionally biased region" description="Polar residues" evidence="1">
    <location>
        <begin position="563"/>
        <end position="584"/>
    </location>
</feature>
<dbReference type="InterPro" id="IPR025486">
    <property type="entry name" value="DUF4378"/>
</dbReference>
<feature type="compositionally biased region" description="Polar residues" evidence="1">
    <location>
        <begin position="330"/>
        <end position="356"/>
    </location>
</feature>
<dbReference type="PANTHER" id="PTHR31680">
    <property type="entry name" value="LONGIFOLIA PROTEIN"/>
    <property type="match status" value="1"/>
</dbReference>
<reference evidence="3" key="1">
    <citation type="submission" date="2020-06" db="EMBL/GenBank/DDBJ databases">
        <authorList>
            <person name="Li T."/>
            <person name="Hu X."/>
            <person name="Zhang T."/>
            <person name="Song X."/>
            <person name="Zhang H."/>
            <person name="Dai N."/>
            <person name="Sheng W."/>
            <person name="Hou X."/>
            <person name="Wei L."/>
        </authorList>
    </citation>
    <scope>NUCLEOTIDE SEQUENCE</scope>
    <source>
        <strain evidence="3">G02</strain>
        <tissue evidence="3">Leaf</tissue>
    </source>
</reference>
<dbReference type="PANTHER" id="PTHR31680:SF20">
    <property type="entry name" value="PROTEIN LONGIFOLIA 2-LIKE"/>
    <property type="match status" value="1"/>
</dbReference>
<feature type="compositionally biased region" description="Polar residues" evidence="1">
    <location>
        <begin position="311"/>
        <end position="322"/>
    </location>
</feature>
<accession>A0AAW2P487</accession>
<sequence>MSAKTMPSLADENRDLRKQIGCMHGIFQLFDRQHFLTGRRVSSHSHKKLLQGVQHELDPQYATKEVIEKDLEVQKEKPRISTESSRASYSSSSCSSTFSSLDCNRIAQSERLALRQINIPESPFQITAAKEQKPSCTKGKQSLDLRDVVKDSMYREARCLSIKSLANDERRGIVMKHIDSPRPSQQAKSRRPNATSYEGSARLLVKVQEGTKNSKDDRLTLHRFSYDGRESGEAFKSAVKQKELPRLSLDSKASSMKSSALESSLNFLGRDLHVENENPSQNFQMNQESGSHNRTSSVVAKLMGLEALSDTISTNEGRTPTIRSCPKEAFSSQLTSTAEESKQNQVASSPRASQNDPVLPSPKLDSANFVRKPTTDSRFPMEPAPWRQQDFGQGYPKMASQSRKAPTSTHLSSSVYGEIEKRITELEFKRSGKDLRALKQILEAMQKTSERLDDQRGESAEFPSQRRCSLEDSFSDQSNLLMWKDRKSYHQVPTMKGLSAPKQLGSSVVIMQPAKVINKVKHPVSSPVQTRETSNLQRLHAQNLKYSRGNSAHRQKAKELPPKNNNLKDPSRQLPSTNKKTIWGTSEPDRTLGGNQRMKVENSSNSGRSSGMVSPRLQQNLHRIEEQSHPTTPSSDSGRLRKHCSRILIEKGPQNRKHKVKTKDQQLCDSQLNELSSETIHSSYQGDTASIKSESNNSLVSQTETDVTNLAHSMQINSGGKENSVSTTREHMPVVEISVNMLEQPSPISVLDDTFYCEDSPSPIKKISTAFQDESPSPDETEWQLENLHHLADCTRFSHGCYNQKSANLKIPVHKLRLLNAEPDEIAENDNGLVYGSLNPEHRYINKIIITSGLLKDSSFISTTDKILSSRHLINPDMFYVLEQTEDSMEGVNGGATKKNNRKLDKKIQRKIIFDMVDEILVSKITSGRLFAAGKKRTNRQGLLKEVYLEIDRLCRIPESTLDDEVDEINRLLTADMMYQSEDWADYIGETPALALDIERLIFKDLINEVVTGKVMGYHDLPKRHCGNCLASSVLPPPFCLYVYITPGGL</sequence>
<dbReference type="InterPro" id="IPR033334">
    <property type="entry name" value="LNG1/2"/>
</dbReference>
<comment type="caution">
    <text evidence="3">The sequence shown here is derived from an EMBL/GenBank/DDBJ whole genome shotgun (WGS) entry which is preliminary data.</text>
</comment>
<proteinExistence type="predicted"/>
<dbReference type="AlphaFoldDB" id="A0AAW2P487"/>
<evidence type="ECO:0000259" key="2">
    <source>
        <dbReference type="Pfam" id="PF14309"/>
    </source>
</evidence>
<feature type="region of interest" description="Disordered" evidence="1">
    <location>
        <begin position="544"/>
        <end position="615"/>
    </location>
</feature>
<protein>
    <submittedName>
        <fullName evidence="3">Protein LONGIFOLIA 1</fullName>
    </submittedName>
</protein>
<evidence type="ECO:0000313" key="3">
    <source>
        <dbReference type="EMBL" id="KAL0350782.1"/>
    </source>
</evidence>
<evidence type="ECO:0000256" key="1">
    <source>
        <dbReference type="SAM" id="MobiDB-lite"/>
    </source>
</evidence>
<reference evidence="3" key="2">
    <citation type="journal article" date="2024" name="Plant">
        <title>Genomic evolution and insights into agronomic trait innovations of Sesamum species.</title>
        <authorList>
            <person name="Miao H."/>
            <person name="Wang L."/>
            <person name="Qu L."/>
            <person name="Liu H."/>
            <person name="Sun Y."/>
            <person name="Le M."/>
            <person name="Wang Q."/>
            <person name="Wei S."/>
            <person name="Zheng Y."/>
            <person name="Lin W."/>
            <person name="Duan Y."/>
            <person name="Cao H."/>
            <person name="Xiong S."/>
            <person name="Wang X."/>
            <person name="Wei L."/>
            <person name="Li C."/>
            <person name="Ma Q."/>
            <person name="Ju M."/>
            <person name="Zhao R."/>
            <person name="Li G."/>
            <person name="Mu C."/>
            <person name="Tian Q."/>
            <person name="Mei H."/>
            <person name="Zhang T."/>
            <person name="Gao T."/>
            <person name="Zhang H."/>
        </authorList>
    </citation>
    <scope>NUCLEOTIDE SEQUENCE</scope>
    <source>
        <strain evidence="3">G02</strain>
    </source>
</reference>
<dbReference type="EMBL" id="JACGWJ010000018">
    <property type="protein sequence ID" value="KAL0350782.1"/>
    <property type="molecule type" value="Genomic_DNA"/>
</dbReference>
<gene>
    <name evidence="3" type="ORF">Sradi_4227400</name>
</gene>
<feature type="domain" description="DUF4378" evidence="2">
    <location>
        <begin position="841"/>
        <end position="1009"/>
    </location>
</feature>